<name>A0ABP9UWC6_9BACT</name>
<proteinExistence type="inferred from homology"/>
<evidence type="ECO:0008006" key="9">
    <source>
        <dbReference type="Google" id="ProtNLM"/>
    </source>
</evidence>
<keyword evidence="2" id="KW-0031">Aminopeptidase</keyword>
<dbReference type="PANTHER" id="PTHR32481">
    <property type="entry name" value="AMINOPEPTIDASE"/>
    <property type="match status" value="1"/>
</dbReference>
<dbReference type="SUPFAM" id="SSF53187">
    <property type="entry name" value="Zn-dependent exopeptidases"/>
    <property type="match status" value="1"/>
</dbReference>
<evidence type="ECO:0000256" key="5">
    <source>
        <dbReference type="ARBA" id="ARBA00022801"/>
    </source>
</evidence>
<keyword evidence="8" id="KW-1185">Reference proteome</keyword>
<reference evidence="7 8" key="1">
    <citation type="submission" date="2024-02" db="EMBL/GenBank/DDBJ databases">
        <title>Rubritalea halochordaticola NBRC 107102.</title>
        <authorList>
            <person name="Ichikawa N."/>
            <person name="Katano-Makiyama Y."/>
            <person name="Hidaka K."/>
        </authorList>
    </citation>
    <scope>NUCLEOTIDE SEQUENCE [LARGE SCALE GENOMIC DNA]</scope>
    <source>
        <strain evidence="7 8">NBRC 107102</strain>
    </source>
</reference>
<dbReference type="InterPro" id="IPR008007">
    <property type="entry name" value="Peptidase_M42"/>
</dbReference>
<dbReference type="InterPro" id="IPR051464">
    <property type="entry name" value="Peptidase_M42_aminopept"/>
</dbReference>
<evidence type="ECO:0000256" key="3">
    <source>
        <dbReference type="ARBA" id="ARBA00022670"/>
    </source>
</evidence>
<dbReference type="EMBL" id="BAABRL010000002">
    <property type="protein sequence ID" value="GAA5494771.1"/>
    <property type="molecule type" value="Genomic_DNA"/>
</dbReference>
<evidence type="ECO:0000256" key="2">
    <source>
        <dbReference type="ARBA" id="ARBA00022438"/>
    </source>
</evidence>
<dbReference type="CDD" id="cd05657">
    <property type="entry name" value="M42_glucanase_like"/>
    <property type="match status" value="1"/>
</dbReference>
<dbReference type="Pfam" id="PF05343">
    <property type="entry name" value="Peptidase_M42"/>
    <property type="match status" value="1"/>
</dbReference>
<evidence type="ECO:0000256" key="4">
    <source>
        <dbReference type="ARBA" id="ARBA00022723"/>
    </source>
</evidence>
<dbReference type="PANTHER" id="PTHR32481:SF7">
    <property type="entry name" value="AMINOPEPTIDASE YHFE-RELATED"/>
    <property type="match status" value="1"/>
</dbReference>
<keyword evidence="3" id="KW-0645">Protease</keyword>
<accession>A0ABP9UWC6</accession>
<organism evidence="7 8">
    <name type="scientific">Rubritalea halochordaticola</name>
    <dbReference type="NCBI Taxonomy" id="714537"/>
    <lineage>
        <taxon>Bacteria</taxon>
        <taxon>Pseudomonadati</taxon>
        <taxon>Verrucomicrobiota</taxon>
        <taxon>Verrucomicrobiia</taxon>
        <taxon>Verrucomicrobiales</taxon>
        <taxon>Rubritaleaceae</taxon>
        <taxon>Rubritalea</taxon>
    </lineage>
</organism>
<evidence type="ECO:0000256" key="1">
    <source>
        <dbReference type="ARBA" id="ARBA00006272"/>
    </source>
</evidence>
<evidence type="ECO:0000313" key="7">
    <source>
        <dbReference type="EMBL" id="GAA5494771.1"/>
    </source>
</evidence>
<comment type="caution">
    <text evidence="7">The sequence shown here is derived from an EMBL/GenBank/DDBJ whole genome shotgun (WGS) entry which is preliminary data.</text>
</comment>
<dbReference type="Proteomes" id="UP001424741">
    <property type="component" value="Unassembled WGS sequence"/>
</dbReference>
<dbReference type="Gene3D" id="2.40.30.40">
    <property type="entry name" value="Peptidase M42, domain 2"/>
    <property type="match status" value="1"/>
</dbReference>
<dbReference type="Gene3D" id="3.40.630.10">
    <property type="entry name" value="Zn peptidases"/>
    <property type="match status" value="1"/>
</dbReference>
<dbReference type="SUPFAM" id="SSF101821">
    <property type="entry name" value="Aminopeptidase/glucanase lid domain"/>
    <property type="match status" value="1"/>
</dbReference>
<gene>
    <name evidence="7" type="ORF">Rhal01_00935</name>
</gene>
<keyword evidence="5" id="KW-0378">Hydrolase</keyword>
<sequence length="344" mass="37343">MKIAGIALDMPDYTTLKELVNIDSPSGFTHEACDYIFDLLKGMGYAPEKTNKGAVRCAFGKEPRLSIAAHVDTLGAIVSGIKGDGTLAFSTIGGLSLTGAEGEYVRICTLDGKVHTGTILLNDPSSHTNREKDSTKRSLETMHIRLDEVVFSKQDVKDLGINVGDLICLYPRYEELENGYIKSRFLDNKAGCFVLFELAKRFQGKDVPVEIFFSNFEEVGHGGTVGYSEGIEELLVIDMGVLGAACEGTELSCSICAKDSTGPYDFEMRRKLVGLAKEKNIPYTQDVYPYYGSDGSAALRAGLDFRVGLIGPGVAASHSTERAHKKGIEATIDLCEAYIEQFTA</sequence>
<evidence type="ECO:0000256" key="6">
    <source>
        <dbReference type="PIRNR" id="PIRNR001123"/>
    </source>
</evidence>
<evidence type="ECO:0000313" key="8">
    <source>
        <dbReference type="Proteomes" id="UP001424741"/>
    </source>
</evidence>
<dbReference type="PIRSF" id="PIRSF001123">
    <property type="entry name" value="PepA_GA"/>
    <property type="match status" value="1"/>
</dbReference>
<dbReference type="RefSeq" id="WP_346187665.1">
    <property type="nucleotide sequence ID" value="NZ_BAABRL010000002.1"/>
</dbReference>
<protein>
    <recommendedName>
        <fullName evidence="9">M42 family peptidase</fullName>
    </recommendedName>
</protein>
<comment type="similarity">
    <text evidence="1 6">Belongs to the peptidase M42 family.</text>
</comment>
<dbReference type="InterPro" id="IPR023367">
    <property type="entry name" value="Peptidase_M42_dom2"/>
</dbReference>
<keyword evidence="4" id="KW-0479">Metal-binding</keyword>